<dbReference type="PANTHER" id="PTHR42893">
    <property type="entry name" value="PROTEIN DETOXIFICATION 44, CHLOROPLASTIC-RELATED"/>
    <property type="match status" value="1"/>
</dbReference>
<feature type="transmembrane region" description="Helical" evidence="6">
    <location>
        <begin position="51"/>
        <end position="74"/>
    </location>
</feature>
<protein>
    <submittedName>
        <fullName evidence="7">MATE family efflux transporter</fullName>
    </submittedName>
</protein>
<keyword evidence="3 6" id="KW-0812">Transmembrane</keyword>
<keyword evidence="4 6" id="KW-1133">Transmembrane helix</keyword>
<evidence type="ECO:0000313" key="7">
    <source>
        <dbReference type="EMBL" id="GFM37527.1"/>
    </source>
</evidence>
<dbReference type="Pfam" id="PF01554">
    <property type="entry name" value="MatE"/>
    <property type="match status" value="2"/>
</dbReference>
<dbReference type="InterPro" id="IPR044644">
    <property type="entry name" value="DinF-like"/>
</dbReference>
<dbReference type="AlphaFoldDB" id="A0A7J0BV03"/>
<evidence type="ECO:0000256" key="2">
    <source>
        <dbReference type="ARBA" id="ARBA00010199"/>
    </source>
</evidence>
<evidence type="ECO:0000256" key="4">
    <source>
        <dbReference type="ARBA" id="ARBA00022989"/>
    </source>
</evidence>
<organism evidence="7 8">
    <name type="scientific">Desulfovibrio psychrotolerans</name>
    <dbReference type="NCBI Taxonomy" id="415242"/>
    <lineage>
        <taxon>Bacteria</taxon>
        <taxon>Pseudomonadati</taxon>
        <taxon>Thermodesulfobacteriota</taxon>
        <taxon>Desulfovibrionia</taxon>
        <taxon>Desulfovibrionales</taxon>
        <taxon>Desulfovibrionaceae</taxon>
        <taxon>Desulfovibrio</taxon>
    </lineage>
</organism>
<feature type="transmembrane region" description="Helical" evidence="6">
    <location>
        <begin position="314"/>
        <end position="336"/>
    </location>
</feature>
<dbReference type="Proteomes" id="UP000503820">
    <property type="component" value="Unassembled WGS sequence"/>
</dbReference>
<feature type="transmembrane region" description="Helical" evidence="6">
    <location>
        <begin position="238"/>
        <end position="260"/>
    </location>
</feature>
<sequence length="448" mass="47678">MSIHAPDQHPYLRAPRRTLLAMTLPVLVSLIAEPLTGLADTAFVARLGTEHLAALGVGTMVLTSAFWVFSFLGVGTQTELANCLGAQDRHRASMVLTASLVLALGLGILSALLAWAFVEPAARAMGGEGEMLAMAVDYMRHRLIGAPAVLLTLSCFGALRGLQMMRAPLFIAAGLNALNILLDWMLIFGFGPFPALGISGAAIATTISQWFGALWAVLLVHRHIGIARQVRPADLRKLIVIGGDLFVRTAMVLTFLLLATRVATSAGAQSGAAHQAIRQFFFFTALFLDAFAITGQSLIGYFMGRGTTLHARHVAATVCLWSTGTGLLMAAGMLLFQRPIAWLLVPAEASSTFAQAWLIAAALQPVNALSFATDGIHWGTGDFRYLRNSMIISALCGMAVLFMPPAHSGLSALSWIWIATGVWTALRATLGIVRIWPGVGSAPLRPDA</sequence>
<feature type="transmembrane region" description="Helical" evidence="6">
    <location>
        <begin position="385"/>
        <end position="403"/>
    </location>
</feature>
<dbReference type="GO" id="GO:0016020">
    <property type="term" value="C:membrane"/>
    <property type="evidence" value="ECO:0007669"/>
    <property type="project" value="UniProtKB-SubCell"/>
</dbReference>
<dbReference type="EMBL" id="BLVP01000008">
    <property type="protein sequence ID" value="GFM37527.1"/>
    <property type="molecule type" value="Genomic_DNA"/>
</dbReference>
<dbReference type="RefSeq" id="WP_174410117.1">
    <property type="nucleotide sequence ID" value="NZ_BLVP01000008.1"/>
</dbReference>
<dbReference type="GO" id="GO:0015297">
    <property type="term" value="F:antiporter activity"/>
    <property type="evidence" value="ECO:0007669"/>
    <property type="project" value="InterPro"/>
</dbReference>
<evidence type="ECO:0000256" key="3">
    <source>
        <dbReference type="ARBA" id="ARBA00022692"/>
    </source>
</evidence>
<feature type="transmembrane region" description="Helical" evidence="6">
    <location>
        <begin position="356"/>
        <end position="373"/>
    </location>
</feature>
<proteinExistence type="inferred from homology"/>
<evidence type="ECO:0000256" key="1">
    <source>
        <dbReference type="ARBA" id="ARBA00004141"/>
    </source>
</evidence>
<accession>A0A7J0BV03</accession>
<evidence type="ECO:0000313" key="8">
    <source>
        <dbReference type="Proteomes" id="UP000503820"/>
    </source>
</evidence>
<feature type="transmembrane region" description="Helical" evidence="6">
    <location>
        <begin position="415"/>
        <end position="436"/>
    </location>
</feature>
<comment type="subcellular location">
    <subcellularLocation>
        <location evidence="1">Membrane</location>
        <topology evidence="1">Multi-pass membrane protein</topology>
    </subcellularLocation>
</comment>
<feature type="transmembrane region" description="Helical" evidence="6">
    <location>
        <begin position="95"/>
        <end position="118"/>
    </location>
</feature>
<comment type="caution">
    <text evidence="7">The sequence shown here is derived from an EMBL/GenBank/DDBJ whole genome shotgun (WGS) entry which is preliminary data.</text>
</comment>
<feature type="transmembrane region" description="Helical" evidence="6">
    <location>
        <begin position="169"/>
        <end position="190"/>
    </location>
</feature>
<name>A0A7J0BV03_9BACT</name>
<gene>
    <name evidence="7" type="ORF">DSM19430T_22110</name>
</gene>
<dbReference type="CDD" id="cd13136">
    <property type="entry name" value="MATE_DinF_like"/>
    <property type="match status" value="1"/>
</dbReference>
<dbReference type="NCBIfam" id="TIGR00797">
    <property type="entry name" value="matE"/>
    <property type="match status" value="1"/>
</dbReference>
<evidence type="ECO:0000256" key="6">
    <source>
        <dbReference type="SAM" id="Phobius"/>
    </source>
</evidence>
<comment type="similarity">
    <text evidence="2">Belongs to the multi antimicrobial extrusion (MATE) (TC 2.A.66.1) family.</text>
</comment>
<feature type="transmembrane region" description="Helical" evidence="6">
    <location>
        <begin position="280"/>
        <end position="302"/>
    </location>
</feature>
<keyword evidence="5 6" id="KW-0472">Membrane</keyword>
<dbReference type="GO" id="GO:0042910">
    <property type="term" value="F:xenobiotic transmembrane transporter activity"/>
    <property type="evidence" value="ECO:0007669"/>
    <property type="project" value="InterPro"/>
</dbReference>
<reference evidence="7 8" key="1">
    <citation type="submission" date="2020-05" db="EMBL/GenBank/DDBJ databases">
        <title>Draft genome sequence of Desulfovibrio psychrotolerans JS1T.</title>
        <authorList>
            <person name="Ueno A."/>
            <person name="Tamazawa S."/>
            <person name="Tamamura S."/>
            <person name="Murakami T."/>
            <person name="Kiyama T."/>
            <person name="Inomata H."/>
            <person name="Amano Y."/>
            <person name="Miyakawa K."/>
            <person name="Tamaki H."/>
            <person name="Naganuma T."/>
            <person name="Kaneko K."/>
        </authorList>
    </citation>
    <scope>NUCLEOTIDE SEQUENCE [LARGE SCALE GENOMIC DNA]</scope>
    <source>
        <strain evidence="7 8">JS1</strain>
    </source>
</reference>
<feature type="transmembrane region" description="Helical" evidence="6">
    <location>
        <begin position="196"/>
        <end position="218"/>
    </location>
</feature>
<keyword evidence="8" id="KW-1185">Reference proteome</keyword>
<feature type="transmembrane region" description="Helical" evidence="6">
    <location>
        <begin position="138"/>
        <end position="162"/>
    </location>
</feature>
<dbReference type="PANTHER" id="PTHR42893:SF46">
    <property type="entry name" value="PROTEIN DETOXIFICATION 44, CHLOROPLASTIC"/>
    <property type="match status" value="1"/>
</dbReference>
<feature type="transmembrane region" description="Helical" evidence="6">
    <location>
        <begin position="19"/>
        <end position="39"/>
    </location>
</feature>
<evidence type="ECO:0000256" key="5">
    <source>
        <dbReference type="ARBA" id="ARBA00023136"/>
    </source>
</evidence>
<dbReference type="InterPro" id="IPR002528">
    <property type="entry name" value="MATE_fam"/>
</dbReference>